<dbReference type="InterPro" id="IPR052045">
    <property type="entry name" value="Sulfur_Carrier/Prot_Modifier"/>
</dbReference>
<dbReference type="Gene3D" id="3.10.20.30">
    <property type="match status" value="1"/>
</dbReference>
<name>A0A6G3QSJ7_9ACTN</name>
<dbReference type="InterPro" id="IPR003749">
    <property type="entry name" value="ThiS/MoaD-like"/>
</dbReference>
<dbReference type="AlphaFoldDB" id="A0A6G3QSJ7"/>
<dbReference type="InterPro" id="IPR012675">
    <property type="entry name" value="Beta-grasp_dom_sf"/>
</dbReference>
<proteinExistence type="predicted"/>
<dbReference type="RefSeq" id="WP_164337815.1">
    <property type="nucleotide sequence ID" value="NZ_JAAGMD010000291.1"/>
</dbReference>
<organism evidence="1">
    <name type="scientific">Streptomyces sp. SID14436</name>
    <dbReference type="NCBI Taxonomy" id="2706070"/>
    <lineage>
        <taxon>Bacteria</taxon>
        <taxon>Bacillati</taxon>
        <taxon>Actinomycetota</taxon>
        <taxon>Actinomycetes</taxon>
        <taxon>Kitasatosporales</taxon>
        <taxon>Streptomycetaceae</taxon>
        <taxon>Streptomyces</taxon>
    </lineage>
</organism>
<comment type="caution">
    <text evidence="1">The sequence shown here is derived from an EMBL/GenBank/DDBJ whole genome shotgun (WGS) entry which is preliminary data.</text>
</comment>
<dbReference type="EMBL" id="JAAGMD010000291">
    <property type="protein sequence ID" value="NEA86469.1"/>
    <property type="molecule type" value="Genomic_DNA"/>
</dbReference>
<dbReference type="PANTHER" id="PTHR38031:SF1">
    <property type="entry name" value="SULFUR CARRIER PROTEIN CYSO"/>
    <property type="match status" value="1"/>
</dbReference>
<dbReference type="SUPFAM" id="SSF54285">
    <property type="entry name" value="MoaD/ThiS"/>
    <property type="match status" value="1"/>
</dbReference>
<protein>
    <submittedName>
        <fullName evidence="1">MoaD/ThiS family protein</fullName>
    </submittedName>
</protein>
<accession>A0A6G3QSJ7</accession>
<dbReference type="InterPro" id="IPR016155">
    <property type="entry name" value="Mopterin_synth/thiamin_S_b"/>
</dbReference>
<reference evidence="1" key="1">
    <citation type="submission" date="2020-01" db="EMBL/GenBank/DDBJ databases">
        <title>Insect and environment-associated Actinomycetes.</title>
        <authorList>
            <person name="Currrie C."/>
            <person name="Chevrette M."/>
            <person name="Carlson C."/>
            <person name="Stubbendieck R."/>
            <person name="Wendt-Pienkowski E."/>
        </authorList>
    </citation>
    <scope>NUCLEOTIDE SEQUENCE</scope>
    <source>
        <strain evidence="1">SID14436</strain>
    </source>
</reference>
<dbReference type="Pfam" id="PF02597">
    <property type="entry name" value="ThiS"/>
    <property type="match status" value="1"/>
</dbReference>
<gene>
    <name evidence="1" type="ORF">G3I53_10540</name>
</gene>
<evidence type="ECO:0000313" key="1">
    <source>
        <dbReference type="EMBL" id="NEA86469.1"/>
    </source>
</evidence>
<dbReference type="PANTHER" id="PTHR38031">
    <property type="entry name" value="SULFUR CARRIER PROTEIN SLR0821-RELATED"/>
    <property type="match status" value="1"/>
</dbReference>
<sequence>MAIEVRIPTILRQYTDGQKAVEGNGNTLAELFADLDTRHAGIQGRIVDGEQLRRFVNVYLNDEDVRFLDGINTKLSDGDSVTILPAVAGGSAAAAGRPARTA</sequence>